<dbReference type="Pfam" id="PF01548">
    <property type="entry name" value="DEDD_Tnp_IS110"/>
    <property type="match status" value="1"/>
</dbReference>
<dbReference type="InterPro" id="IPR047650">
    <property type="entry name" value="Transpos_IS110"/>
</dbReference>
<dbReference type="Pfam" id="PF02371">
    <property type="entry name" value="Transposase_20"/>
    <property type="match status" value="1"/>
</dbReference>
<dbReference type="NCBIfam" id="NF033542">
    <property type="entry name" value="transpos_IS110"/>
    <property type="match status" value="1"/>
</dbReference>
<evidence type="ECO:0000313" key="5">
    <source>
        <dbReference type="Proteomes" id="UP001597375"/>
    </source>
</evidence>
<comment type="caution">
    <text evidence="4">The sequence shown here is derived from an EMBL/GenBank/DDBJ whole genome shotgun (WGS) entry which is preliminary data.</text>
</comment>
<name>A0ABW5DAW8_9BACT</name>
<dbReference type="InterPro" id="IPR002525">
    <property type="entry name" value="Transp_IS110-like_N"/>
</dbReference>
<accession>A0ABW5DAW8</accession>
<dbReference type="PANTHER" id="PTHR33055:SF3">
    <property type="entry name" value="PUTATIVE TRANSPOSASE FOR IS117-RELATED"/>
    <property type="match status" value="1"/>
</dbReference>
<evidence type="ECO:0000313" key="4">
    <source>
        <dbReference type="EMBL" id="MFD2256776.1"/>
    </source>
</evidence>
<sequence length="337" mass="37605">MKTTIKTTTPPSFFLGIDVGKKDLFCHIISPDQPSSERFDNTSTGVKSLVKWLNKTAPSAQLSACLEQTGHYGDAIGTALHQRGINSLHLFNPQRIKSFGQQKLRRNKSDTADAKLIVRFLKAEQHELRPWQPRSPQQQRITELSRHADSLTQDAARLKTRLSAKPEKTVVASLERTIKFLEKEIKSIRKGILTTIKSDAGLLAKYKLLKTIPGIGDVAAQIIIAELPDLSEFEDARQLAAWSGLTPRHFQSGTSGKTQTPITKIGSVRLRRGLFMPAMTARNNNPLLKTFGDRLKENGKKPKQIIIAIMRKLLHQIYGILKSGLPYNPEKRGFIGS</sequence>
<dbReference type="RefSeq" id="WP_386820066.1">
    <property type="nucleotide sequence ID" value="NZ_JBHUIT010000014.1"/>
</dbReference>
<proteinExistence type="predicted"/>
<evidence type="ECO:0000256" key="1">
    <source>
        <dbReference type="SAM" id="Coils"/>
    </source>
</evidence>
<gene>
    <name evidence="4" type="ORF">ACFSSA_08825</name>
</gene>
<feature type="coiled-coil region" evidence="1">
    <location>
        <begin position="141"/>
        <end position="191"/>
    </location>
</feature>
<evidence type="ECO:0000259" key="2">
    <source>
        <dbReference type="Pfam" id="PF01548"/>
    </source>
</evidence>
<feature type="domain" description="Transposase IS110-like N-terminal" evidence="2">
    <location>
        <begin position="15"/>
        <end position="164"/>
    </location>
</feature>
<evidence type="ECO:0000259" key="3">
    <source>
        <dbReference type="Pfam" id="PF02371"/>
    </source>
</evidence>
<dbReference type="EMBL" id="JBHUIT010000014">
    <property type="protein sequence ID" value="MFD2256776.1"/>
    <property type="molecule type" value="Genomic_DNA"/>
</dbReference>
<protein>
    <submittedName>
        <fullName evidence="4">IS110 family transposase</fullName>
    </submittedName>
</protein>
<reference evidence="5" key="1">
    <citation type="journal article" date="2019" name="Int. J. Syst. Evol. Microbiol.">
        <title>The Global Catalogue of Microorganisms (GCM) 10K type strain sequencing project: providing services to taxonomists for standard genome sequencing and annotation.</title>
        <authorList>
            <consortium name="The Broad Institute Genomics Platform"/>
            <consortium name="The Broad Institute Genome Sequencing Center for Infectious Disease"/>
            <person name="Wu L."/>
            <person name="Ma J."/>
        </authorList>
    </citation>
    <scope>NUCLEOTIDE SEQUENCE [LARGE SCALE GENOMIC DNA]</scope>
    <source>
        <strain evidence="5">CGMCC 4.7106</strain>
    </source>
</reference>
<feature type="domain" description="Transposase IS116/IS110/IS902 C-terminal" evidence="3">
    <location>
        <begin position="207"/>
        <end position="291"/>
    </location>
</feature>
<dbReference type="PANTHER" id="PTHR33055">
    <property type="entry name" value="TRANSPOSASE FOR INSERTION SEQUENCE ELEMENT IS1111A"/>
    <property type="match status" value="1"/>
</dbReference>
<keyword evidence="1" id="KW-0175">Coiled coil</keyword>
<dbReference type="InterPro" id="IPR003346">
    <property type="entry name" value="Transposase_20"/>
</dbReference>
<dbReference type="Proteomes" id="UP001597375">
    <property type="component" value="Unassembled WGS sequence"/>
</dbReference>
<keyword evidence="5" id="KW-1185">Reference proteome</keyword>
<organism evidence="4 5">
    <name type="scientific">Luteolibacter algae</name>
    <dbReference type="NCBI Taxonomy" id="454151"/>
    <lineage>
        <taxon>Bacteria</taxon>
        <taxon>Pseudomonadati</taxon>
        <taxon>Verrucomicrobiota</taxon>
        <taxon>Verrucomicrobiia</taxon>
        <taxon>Verrucomicrobiales</taxon>
        <taxon>Verrucomicrobiaceae</taxon>
        <taxon>Luteolibacter</taxon>
    </lineage>
</organism>